<accession>A0A8C7A461</accession>
<evidence type="ECO:0008006" key="4">
    <source>
        <dbReference type="Google" id="ProtNLM"/>
    </source>
</evidence>
<evidence type="ECO:0000256" key="1">
    <source>
        <dbReference type="SAM" id="Phobius"/>
    </source>
</evidence>
<feature type="transmembrane region" description="Helical" evidence="1">
    <location>
        <begin position="126"/>
        <end position="147"/>
    </location>
</feature>
<sequence>MALTAHFEEASTAKERSKIAKLGAFCCGLSLCNQHTIVLYIICIVPWVLFRLFQKKELSLGHLLKLGLCFLAGLLPYLYLPASSYLNRARWTWGDQTTLQGFLTHFLREEYGTFSLVNTGHFLTDFLLKLCCSRTFLSIGNLLLFFYRTERQNLPVIWLFTGMLCVYSLFFAWRANLDITKPLFMGVVERFWMQSNAVVAVLAGLGLARLVPLAGAALQTRRVPPCLEWLPALALVASQIWANYRYQIPWERAG</sequence>
<name>A0A8C7A461_NOTPE</name>
<feature type="transmembrane region" description="Helical" evidence="1">
    <location>
        <begin position="154"/>
        <end position="173"/>
    </location>
</feature>
<feature type="transmembrane region" description="Helical" evidence="1">
    <location>
        <begin position="62"/>
        <end position="80"/>
    </location>
</feature>
<reference evidence="2" key="1">
    <citation type="submission" date="2025-08" db="UniProtKB">
        <authorList>
            <consortium name="Ensembl"/>
        </authorList>
    </citation>
    <scope>IDENTIFICATION</scope>
</reference>
<dbReference type="InterPro" id="IPR052724">
    <property type="entry name" value="GT117_domain-containing"/>
</dbReference>
<dbReference type="Proteomes" id="UP000694420">
    <property type="component" value="Unplaced"/>
</dbReference>
<dbReference type="PANTHER" id="PTHR16214:SF3">
    <property type="entry name" value="TRANSMEMBRANE PROTEIN 260"/>
    <property type="match status" value="1"/>
</dbReference>
<proteinExistence type="predicted"/>
<dbReference type="Pfam" id="PF11028">
    <property type="entry name" value="TMEM260-like"/>
    <property type="match status" value="1"/>
</dbReference>
<dbReference type="InterPro" id="IPR021280">
    <property type="entry name" value="TMEM260-like"/>
</dbReference>
<feature type="transmembrane region" description="Helical" evidence="1">
    <location>
        <begin position="193"/>
        <end position="212"/>
    </location>
</feature>
<dbReference type="AlphaFoldDB" id="A0A8C7A461"/>
<keyword evidence="1" id="KW-0812">Transmembrane</keyword>
<keyword evidence="1" id="KW-1133">Transmembrane helix</keyword>
<organism evidence="2 3">
    <name type="scientific">Nothoprocta perdicaria</name>
    <name type="common">Chilean tinamou</name>
    <name type="synonym">Crypturus perdicarius</name>
    <dbReference type="NCBI Taxonomy" id="30464"/>
    <lineage>
        <taxon>Eukaryota</taxon>
        <taxon>Metazoa</taxon>
        <taxon>Chordata</taxon>
        <taxon>Craniata</taxon>
        <taxon>Vertebrata</taxon>
        <taxon>Euteleostomi</taxon>
        <taxon>Archelosauria</taxon>
        <taxon>Archosauria</taxon>
        <taxon>Dinosauria</taxon>
        <taxon>Saurischia</taxon>
        <taxon>Theropoda</taxon>
        <taxon>Coelurosauria</taxon>
        <taxon>Aves</taxon>
        <taxon>Palaeognathae</taxon>
        <taxon>Tinamiformes</taxon>
        <taxon>Tinamidae</taxon>
        <taxon>Nothoprocta</taxon>
    </lineage>
</organism>
<keyword evidence="1" id="KW-0472">Membrane</keyword>
<dbReference type="Ensembl" id="ENSNPET00000020457.1">
    <property type="protein sequence ID" value="ENSNPEP00000019949.1"/>
    <property type="gene ID" value="ENSNPEG00000014849.1"/>
</dbReference>
<feature type="transmembrane region" description="Helical" evidence="1">
    <location>
        <begin position="22"/>
        <end position="50"/>
    </location>
</feature>
<reference evidence="2" key="2">
    <citation type="submission" date="2025-09" db="UniProtKB">
        <authorList>
            <consortium name="Ensembl"/>
        </authorList>
    </citation>
    <scope>IDENTIFICATION</scope>
</reference>
<evidence type="ECO:0000313" key="3">
    <source>
        <dbReference type="Proteomes" id="UP000694420"/>
    </source>
</evidence>
<keyword evidence="3" id="KW-1185">Reference proteome</keyword>
<dbReference type="PANTHER" id="PTHR16214">
    <property type="entry name" value="TRANSMEMBRANE PROTEIN 260"/>
    <property type="match status" value="1"/>
</dbReference>
<protein>
    <recommendedName>
        <fullName evidence="4">Transmembrane protein 260</fullName>
    </recommendedName>
</protein>
<evidence type="ECO:0000313" key="2">
    <source>
        <dbReference type="Ensembl" id="ENSNPEP00000019949.1"/>
    </source>
</evidence>